<proteinExistence type="predicted"/>
<dbReference type="PROSITE" id="PS51469">
    <property type="entry name" value="SUN"/>
    <property type="match status" value="1"/>
</dbReference>
<dbReference type="InterPro" id="IPR012919">
    <property type="entry name" value="SUN_dom"/>
</dbReference>
<feature type="region of interest" description="Disordered" evidence="6">
    <location>
        <begin position="807"/>
        <end position="879"/>
    </location>
</feature>
<evidence type="ECO:0000256" key="1">
    <source>
        <dbReference type="ARBA" id="ARBA00004308"/>
    </source>
</evidence>
<feature type="compositionally biased region" description="Basic and acidic residues" evidence="6">
    <location>
        <begin position="503"/>
        <end position="522"/>
    </location>
</feature>
<gene>
    <name evidence="9" type="ORF">NTJ_02143</name>
</gene>
<feature type="region of interest" description="Disordered" evidence="6">
    <location>
        <begin position="309"/>
        <end position="356"/>
    </location>
</feature>
<evidence type="ECO:0000256" key="5">
    <source>
        <dbReference type="SAM" id="Coils"/>
    </source>
</evidence>
<feature type="compositionally biased region" description="Pro residues" evidence="6">
    <location>
        <begin position="102"/>
        <end position="113"/>
    </location>
</feature>
<evidence type="ECO:0000313" key="9">
    <source>
        <dbReference type="EMBL" id="BES89336.1"/>
    </source>
</evidence>
<keyword evidence="4 7" id="KW-0472">Membrane</keyword>
<feature type="domain" description="SUN" evidence="8">
    <location>
        <begin position="145"/>
        <end position="305"/>
    </location>
</feature>
<feature type="transmembrane region" description="Helical" evidence="7">
    <location>
        <begin position="780"/>
        <end position="800"/>
    </location>
</feature>
<keyword evidence="5" id="KW-0175">Coiled coil</keyword>
<name>A0ABN7AAI8_9HEMI</name>
<evidence type="ECO:0000259" key="8">
    <source>
        <dbReference type="PROSITE" id="PS51469"/>
    </source>
</evidence>
<evidence type="ECO:0000256" key="3">
    <source>
        <dbReference type="ARBA" id="ARBA00022989"/>
    </source>
</evidence>
<dbReference type="PANTHER" id="PTHR12953:SF0">
    <property type="entry name" value="SUN DOMAIN-CONTAINING OSSIFICATION FACTOR"/>
    <property type="match status" value="1"/>
</dbReference>
<feature type="compositionally biased region" description="Polar residues" evidence="6">
    <location>
        <begin position="561"/>
        <end position="573"/>
    </location>
</feature>
<feature type="region of interest" description="Disordered" evidence="6">
    <location>
        <begin position="91"/>
        <end position="136"/>
    </location>
</feature>
<feature type="region of interest" description="Disordered" evidence="6">
    <location>
        <begin position="557"/>
        <end position="581"/>
    </location>
</feature>
<organism evidence="9 10">
    <name type="scientific">Nesidiocoris tenuis</name>
    <dbReference type="NCBI Taxonomy" id="355587"/>
    <lineage>
        <taxon>Eukaryota</taxon>
        <taxon>Metazoa</taxon>
        <taxon>Ecdysozoa</taxon>
        <taxon>Arthropoda</taxon>
        <taxon>Hexapoda</taxon>
        <taxon>Insecta</taxon>
        <taxon>Pterygota</taxon>
        <taxon>Neoptera</taxon>
        <taxon>Paraneoptera</taxon>
        <taxon>Hemiptera</taxon>
        <taxon>Heteroptera</taxon>
        <taxon>Panheteroptera</taxon>
        <taxon>Cimicomorpha</taxon>
        <taxon>Miridae</taxon>
        <taxon>Dicyphina</taxon>
        <taxon>Nesidiocoris</taxon>
    </lineage>
</organism>
<feature type="coiled-coil region" evidence="5">
    <location>
        <begin position="677"/>
        <end position="764"/>
    </location>
</feature>
<feature type="compositionally biased region" description="Acidic residues" evidence="6">
    <location>
        <begin position="309"/>
        <end position="322"/>
    </location>
</feature>
<feature type="region of interest" description="Disordered" evidence="6">
    <location>
        <begin position="598"/>
        <end position="638"/>
    </location>
</feature>
<feature type="compositionally biased region" description="Basic and acidic residues" evidence="6">
    <location>
        <begin position="855"/>
        <end position="864"/>
    </location>
</feature>
<dbReference type="Proteomes" id="UP001307889">
    <property type="component" value="Chromosome 1"/>
</dbReference>
<evidence type="ECO:0000256" key="7">
    <source>
        <dbReference type="SAM" id="Phobius"/>
    </source>
</evidence>
<feature type="region of interest" description="Disordered" evidence="6">
    <location>
        <begin position="503"/>
        <end position="531"/>
    </location>
</feature>
<reference evidence="9 10" key="1">
    <citation type="submission" date="2023-09" db="EMBL/GenBank/DDBJ databases">
        <title>Nesidiocoris tenuis whole genome shotgun sequence.</title>
        <authorList>
            <person name="Shibata T."/>
            <person name="Shimoda M."/>
            <person name="Kobayashi T."/>
            <person name="Uehara T."/>
        </authorList>
    </citation>
    <scope>NUCLEOTIDE SEQUENCE [LARGE SCALE GENOMIC DNA]</scope>
    <source>
        <strain evidence="9 10">Japan</strain>
    </source>
</reference>
<feature type="compositionally biased region" description="Polar residues" evidence="6">
    <location>
        <begin position="628"/>
        <end position="638"/>
    </location>
</feature>
<feature type="compositionally biased region" description="Basic and acidic residues" evidence="6">
    <location>
        <begin position="347"/>
        <end position="356"/>
    </location>
</feature>
<feature type="compositionally biased region" description="Basic and acidic residues" evidence="6">
    <location>
        <begin position="121"/>
        <end position="134"/>
    </location>
</feature>
<dbReference type="EMBL" id="AP028909">
    <property type="protein sequence ID" value="BES89336.1"/>
    <property type="molecule type" value="Genomic_DNA"/>
</dbReference>
<evidence type="ECO:0000256" key="4">
    <source>
        <dbReference type="ARBA" id="ARBA00023136"/>
    </source>
</evidence>
<protein>
    <submittedName>
        <fullName evidence="9">Sad1 / UNC-like C-terminal</fullName>
    </submittedName>
</protein>
<dbReference type="Pfam" id="PF07738">
    <property type="entry name" value="Sad1_UNC"/>
    <property type="match status" value="1"/>
</dbReference>
<accession>A0ABN7AAI8</accession>
<sequence length="950" mass="104660">MMPSRGCPGSYDFWTSSSSIWQLCVLYMIFLSISYVHFSRLPEENITDVETFLETTLVNQSVPDNGTLSPPVVLAPEAMGRVPVRTEQLLPDGTLHSSSPSPEDPSLPTPPRQPVSSTSETPKKNDSDAPHDDIPSFSEWANKKMAEVEKNKGENLTISNTKIRLKNYASPDCGAKVLAANPEATSPSAILSPSRDDYMLNPCNVKIWFAVELCESIQPQRIEVANFELFSSSPKDLSVWVSDRYPTRDWTQVAVLQAKDEKNVQSFPLPRLPHFAKYVKVELHSHYGSEHYCPVSLFKAFGTSELEVLDNADNDDDGDEGSQDSRLNINDEDDDSVEGSQDAPKGPPEDKKPKNDLFRTAKNAVLSIVEKAAAVLGNGKARNNTCLNVTTSSQCMTPGYQIVCNNCSDHFYDRLYELMCCDGKKLNDLLSNQFVYSVITESALCSSFGIDLLPGQENSSISNRAISVSYLRAFLGDNTLAALCNYLAISWKKIALNVSEQEKAKADESPHEESSVDKKDAAEELPTLKPTESTIIETNVTEDEPKISIIPTKTLPAEITQEANTSDPSTSMPAESDGELPTGRVVEPMNSTVPVEHDITFPDQSPINERAPTGLSEPEPLPPPPVESAQTPVTGPDDSTNVDQFALDSLFPELEEETMPTSSETAAKATAINSPPIQQKESVFVRLANRIKALEVNMSLSSQYLEELSRRYKKQVEELQRALGNVVEDRRLAAEREKSQAAQISHLTQKVEALTAAVTQILEERNHWAPKAYVYGQHGVIILAEVVVLFLVLGLCRWLVGQTKVPQDPVHVPLPQRRHSLDGPPAGAAQPKQRRPSEEALVPSSSTHQELLIDAPKRKTSKDGKQKRKRRRKERSDEMVAVLSAEGEELEIAAPEFIRTAESNRQQRMSIQTQTSSSQETVGSTATVAGNAVTIKKKTGALKKIVKKLF</sequence>
<keyword evidence="3 7" id="KW-1133">Transmembrane helix</keyword>
<keyword evidence="2 7" id="KW-0812">Transmembrane</keyword>
<evidence type="ECO:0000256" key="2">
    <source>
        <dbReference type="ARBA" id="ARBA00022692"/>
    </source>
</evidence>
<evidence type="ECO:0000313" key="10">
    <source>
        <dbReference type="Proteomes" id="UP001307889"/>
    </source>
</evidence>
<comment type="subcellular location">
    <subcellularLocation>
        <location evidence="1">Endomembrane system</location>
    </subcellularLocation>
</comment>
<evidence type="ECO:0000256" key="6">
    <source>
        <dbReference type="SAM" id="MobiDB-lite"/>
    </source>
</evidence>
<dbReference type="InterPro" id="IPR045120">
    <property type="entry name" value="Suco/Slp1-like"/>
</dbReference>
<dbReference type="PANTHER" id="PTHR12953">
    <property type="entry name" value="MEMBRANE PROTEIN CH1 RELATED"/>
    <property type="match status" value="1"/>
</dbReference>
<keyword evidence="10" id="KW-1185">Reference proteome</keyword>